<accession>A0ABW8ZTY8</accession>
<dbReference type="RefSeq" id="WP_408331210.1">
    <property type="nucleotide sequence ID" value="NZ_JAQQFH010000019.1"/>
</dbReference>
<evidence type="ECO:0000313" key="6">
    <source>
        <dbReference type="EMBL" id="MFL9886481.1"/>
    </source>
</evidence>
<name>A0ABW8ZTY8_9BURK</name>
<evidence type="ECO:0000259" key="5">
    <source>
        <dbReference type="SMART" id="SM00062"/>
    </source>
</evidence>
<dbReference type="Gene3D" id="3.40.190.10">
    <property type="entry name" value="Periplasmic binding protein-like II"/>
    <property type="match status" value="2"/>
</dbReference>
<gene>
    <name evidence="6" type="ORF">PQR66_25800</name>
</gene>
<dbReference type="InterPro" id="IPR001638">
    <property type="entry name" value="Solute-binding_3/MltF_N"/>
</dbReference>
<dbReference type="Proteomes" id="UP001629249">
    <property type="component" value="Unassembled WGS sequence"/>
</dbReference>
<comment type="caution">
    <text evidence="6">The sequence shown here is derived from an EMBL/GenBank/DDBJ whole genome shotgun (WGS) entry which is preliminary data.</text>
</comment>
<dbReference type="EMBL" id="JAQQFN010000021">
    <property type="protein sequence ID" value="MFL9886481.1"/>
    <property type="molecule type" value="Genomic_DNA"/>
</dbReference>
<dbReference type="Pfam" id="PF00497">
    <property type="entry name" value="SBP_bac_3"/>
    <property type="match status" value="1"/>
</dbReference>
<sequence>MRKFLLFAALFVAGAVAAHADELSDIKSRGVLVCGVFSGAEPFAFQDPASRELRGYDIDFCKAVATRLGVKPEFKVVSLDARIPELQQGRVDILAAVLGYTPARAEQVSFSNTYFVSQMKIAALQQDGIKSVASLAGKRVGAVRGSSAIAFLRNVLPGATVVTYEDAPSGYMALAQGKVSGFAATEVALHRFAHKLGASNPVVVLEPAVGSEHWGLGIRKGEPALEKAVNGALLAMDKSGEVDTIFNRWMGAGTEYQMKRDFSVTPIPQK</sequence>
<evidence type="ECO:0000256" key="2">
    <source>
        <dbReference type="ARBA" id="ARBA00022448"/>
    </source>
</evidence>
<feature type="chain" id="PRO_5046835261" evidence="4">
    <location>
        <begin position="21"/>
        <end position="270"/>
    </location>
</feature>
<protein>
    <submittedName>
        <fullName evidence="6">ABC transporter substrate-binding protein</fullName>
    </submittedName>
</protein>
<dbReference type="PANTHER" id="PTHR30085:SF6">
    <property type="entry name" value="ABC TRANSPORTER GLUTAMINE-BINDING PROTEIN GLNH"/>
    <property type="match status" value="1"/>
</dbReference>
<keyword evidence="3 4" id="KW-0732">Signal</keyword>
<evidence type="ECO:0000256" key="3">
    <source>
        <dbReference type="ARBA" id="ARBA00022729"/>
    </source>
</evidence>
<dbReference type="SUPFAM" id="SSF53850">
    <property type="entry name" value="Periplasmic binding protein-like II"/>
    <property type="match status" value="1"/>
</dbReference>
<dbReference type="PANTHER" id="PTHR30085">
    <property type="entry name" value="AMINO ACID ABC TRANSPORTER PERMEASE"/>
    <property type="match status" value="1"/>
</dbReference>
<evidence type="ECO:0000256" key="1">
    <source>
        <dbReference type="ARBA" id="ARBA00010333"/>
    </source>
</evidence>
<evidence type="ECO:0000313" key="7">
    <source>
        <dbReference type="Proteomes" id="UP001629249"/>
    </source>
</evidence>
<dbReference type="InterPro" id="IPR051455">
    <property type="entry name" value="Bact_solute-bind_prot3"/>
</dbReference>
<feature type="signal peptide" evidence="4">
    <location>
        <begin position="1"/>
        <end position="20"/>
    </location>
</feature>
<organism evidence="6 7">
    <name type="scientific">Paraburkholderia agricolaris</name>
    <dbReference type="NCBI Taxonomy" id="2152888"/>
    <lineage>
        <taxon>Bacteria</taxon>
        <taxon>Pseudomonadati</taxon>
        <taxon>Pseudomonadota</taxon>
        <taxon>Betaproteobacteria</taxon>
        <taxon>Burkholderiales</taxon>
        <taxon>Burkholderiaceae</taxon>
        <taxon>Paraburkholderia</taxon>
    </lineage>
</organism>
<dbReference type="CDD" id="cd13689">
    <property type="entry name" value="PBP2_BsGlnH"/>
    <property type="match status" value="1"/>
</dbReference>
<feature type="domain" description="Solute-binding protein family 3/N-terminal" evidence="5">
    <location>
        <begin position="31"/>
        <end position="253"/>
    </location>
</feature>
<reference evidence="6 7" key="1">
    <citation type="journal article" date="2024" name="Chem. Sci.">
        <title>Discovery of megapolipeptins by genome mining of a Burkholderiales bacteria collection.</title>
        <authorList>
            <person name="Paulo B.S."/>
            <person name="Recchia M.J.J."/>
            <person name="Lee S."/>
            <person name="Fergusson C.H."/>
            <person name="Romanowski S.B."/>
            <person name="Hernandez A."/>
            <person name="Krull N."/>
            <person name="Liu D.Y."/>
            <person name="Cavanagh H."/>
            <person name="Bos A."/>
            <person name="Gray C.A."/>
            <person name="Murphy B.T."/>
            <person name="Linington R.G."/>
            <person name="Eustaquio A.S."/>
        </authorList>
    </citation>
    <scope>NUCLEOTIDE SEQUENCE [LARGE SCALE GENOMIC DNA]</scope>
    <source>
        <strain evidence="6 7">RL16-012-BIC-B</strain>
    </source>
</reference>
<evidence type="ECO:0000256" key="4">
    <source>
        <dbReference type="SAM" id="SignalP"/>
    </source>
</evidence>
<proteinExistence type="inferred from homology"/>
<keyword evidence="7" id="KW-1185">Reference proteome</keyword>
<keyword evidence="2" id="KW-0813">Transport</keyword>
<dbReference type="SMART" id="SM00062">
    <property type="entry name" value="PBPb"/>
    <property type="match status" value="1"/>
</dbReference>
<comment type="similarity">
    <text evidence="1">Belongs to the bacterial solute-binding protein 3 family.</text>
</comment>